<dbReference type="InterPro" id="IPR036259">
    <property type="entry name" value="MFS_trans_sf"/>
</dbReference>
<reference evidence="7 8" key="1">
    <citation type="submission" date="2014-04" db="EMBL/GenBank/DDBJ databases">
        <authorList>
            <consortium name="DOE Joint Genome Institute"/>
            <person name="Kuo A."/>
            <person name="Martino E."/>
            <person name="Perotto S."/>
            <person name="Kohler A."/>
            <person name="Nagy L.G."/>
            <person name="Floudas D."/>
            <person name="Copeland A."/>
            <person name="Barry K.W."/>
            <person name="Cichocki N."/>
            <person name="Veneault-Fourrey C."/>
            <person name="LaButti K."/>
            <person name="Lindquist E.A."/>
            <person name="Lipzen A."/>
            <person name="Lundell T."/>
            <person name="Morin E."/>
            <person name="Murat C."/>
            <person name="Sun H."/>
            <person name="Tunlid A."/>
            <person name="Henrissat B."/>
            <person name="Grigoriev I.V."/>
            <person name="Hibbett D.S."/>
            <person name="Martin F."/>
            <person name="Nordberg H.P."/>
            <person name="Cantor M.N."/>
            <person name="Hua S.X."/>
        </authorList>
    </citation>
    <scope>NUCLEOTIDE SEQUENCE [LARGE SCALE GENOMIC DNA]</scope>
    <source>
        <strain evidence="7 8">Zn</strain>
    </source>
</reference>
<sequence>MAFDAMLPTLPSTKVPENGSVWKLPFKFVGGYGLTTREIGVVLSVQGVYSMIATTFIFSIVVRKLGALGVSRMTTLSYPLLYIVTPYIALLPEPLRMAGVHALVIWKCAFAAMAYPSNAILLTNSTPSLLMLGTISGVAASTASLSRAFAPSVSGVLFSAGLQLGYSGLAWWCCALFTIIGATISMRVTDEGGRVDSQSSQ</sequence>
<dbReference type="OrthoDB" id="10262656at2759"/>
<evidence type="ECO:0000256" key="3">
    <source>
        <dbReference type="ARBA" id="ARBA00022692"/>
    </source>
</evidence>
<feature type="transmembrane region" description="Helical" evidence="6">
    <location>
        <begin position="39"/>
        <end position="62"/>
    </location>
</feature>
<feature type="transmembrane region" description="Helical" evidence="6">
    <location>
        <begin position="74"/>
        <end position="92"/>
    </location>
</feature>
<feature type="transmembrane region" description="Helical" evidence="6">
    <location>
        <begin position="169"/>
        <end position="188"/>
    </location>
</feature>
<evidence type="ECO:0000256" key="4">
    <source>
        <dbReference type="ARBA" id="ARBA00022989"/>
    </source>
</evidence>
<accession>A0A0C3GM49</accession>
<evidence type="ECO:0000256" key="2">
    <source>
        <dbReference type="ARBA" id="ARBA00022448"/>
    </source>
</evidence>
<keyword evidence="2" id="KW-0813">Transport</keyword>
<evidence type="ECO:0000256" key="5">
    <source>
        <dbReference type="ARBA" id="ARBA00023136"/>
    </source>
</evidence>
<evidence type="ECO:0000256" key="1">
    <source>
        <dbReference type="ARBA" id="ARBA00004141"/>
    </source>
</evidence>
<keyword evidence="4 6" id="KW-1133">Transmembrane helix</keyword>
<name>A0A0C3GM49_OIDMZ</name>
<dbReference type="SUPFAM" id="SSF103473">
    <property type="entry name" value="MFS general substrate transporter"/>
    <property type="match status" value="1"/>
</dbReference>
<dbReference type="AlphaFoldDB" id="A0A0C3GM49"/>
<keyword evidence="5 6" id="KW-0472">Membrane</keyword>
<comment type="subcellular location">
    <subcellularLocation>
        <location evidence="1">Membrane</location>
        <topology evidence="1">Multi-pass membrane protein</topology>
    </subcellularLocation>
</comment>
<evidence type="ECO:0008006" key="9">
    <source>
        <dbReference type="Google" id="ProtNLM"/>
    </source>
</evidence>
<keyword evidence="3 6" id="KW-0812">Transmembrane</keyword>
<dbReference type="Proteomes" id="UP000054321">
    <property type="component" value="Unassembled WGS sequence"/>
</dbReference>
<gene>
    <name evidence="7" type="ORF">OIDMADRAFT_62420</name>
</gene>
<organism evidence="7 8">
    <name type="scientific">Oidiodendron maius (strain Zn)</name>
    <dbReference type="NCBI Taxonomy" id="913774"/>
    <lineage>
        <taxon>Eukaryota</taxon>
        <taxon>Fungi</taxon>
        <taxon>Dikarya</taxon>
        <taxon>Ascomycota</taxon>
        <taxon>Pezizomycotina</taxon>
        <taxon>Leotiomycetes</taxon>
        <taxon>Leotiomycetes incertae sedis</taxon>
        <taxon>Myxotrichaceae</taxon>
        <taxon>Oidiodendron</taxon>
    </lineage>
</organism>
<evidence type="ECO:0000313" key="8">
    <source>
        <dbReference type="Proteomes" id="UP000054321"/>
    </source>
</evidence>
<protein>
    <recommendedName>
        <fullName evidence="9">Major facilitator superfamily (MFS) profile domain-containing protein</fullName>
    </recommendedName>
</protein>
<feature type="transmembrane region" description="Helical" evidence="6">
    <location>
        <begin position="98"/>
        <end position="117"/>
    </location>
</feature>
<reference evidence="8" key="2">
    <citation type="submission" date="2015-01" db="EMBL/GenBank/DDBJ databases">
        <title>Evolutionary Origins and Diversification of the Mycorrhizal Mutualists.</title>
        <authorList>
            <consortium name="DOE Joint Genome Institute"/>
            <consortium name="Mycorrhizal Genomics Consortium"/>
            <person name="Kohler A."/>
            <person name="Kuo A."/>
            <person name="Nagy L.G."/>
            <person name="Floudas D."/>
            <person name="Copeland A."/>
            <person name="Barry K.W."/>
            <person name="Cichocki N."/>
            <person name="Veneault-Fourrey C."/>
            <person name="LaButti K."/>
            <person name="Lindquist E.A."/>
            <person name="Lipzen A."/>
            <person name="Lundell T."/>
            <person name="Morin E."/>
            <person name="Murat C."/>
            <person name="Riley R."/>
            <person name="Ohm R."/>
            <person name="Sun H."/>
            <person name="Tunlid A."/>
            <person name="Henrissat B."/>
            <person name="Grigoriev I.V."/>
            <person name="Hibbett D.S."/>
            <person name="Martin F."/>
        </authorList>
    </citation>
    <scope>NUCLEOTIDE SEQUENCE [LARGE SCALE GENOMIC DNA]</scope>
    <source>
        <strain evidence="8">Zn</strain>
    </source>
</reference>
<dbReference type="PANTHER" id="PTHR23504:SF15">
    <property type="entry name" value="MAJOR FACILITATOR SUPERFAMILY (MFS) PROFILE DOMAIN-CONTAINING PROTEIN"/>
    <property type="match status" value="1"/>
</dbReference>
<evidence type="ECO:0000313" key="7">
    <source>
        <dbReference type="EMBL" id="KIM92614.1"/>
    </source>
</evidence>
<dbReference type="GO" id="GO:0016020">
    <property type="term" value="C:membrane"/>
    <property type="evidence" value="ECO:0007669"/>
    <property type="project" value="UniProtKB-SubCell"/>
</dbReference>
<dbReference type="PANTHER" id="PTHR23504">
    <property type="entry name" value="MAJOR FACILITATOR SUPERFAMILY DOMAIN-CONTAINING PROTEIN 10"/>
    <property type="match status" value="1"/>
</dbReference>
<dbReference type="HOGENOM" id="CLU_1262366_0_0_1"/>
<feature type="transmembrane region" description="Helical" evidence="6">
    <location>
        <begin position="129"/>
        <end position="149"/>
    </location>
</feature>
<dbReference type="EMBL" id="KN832915">
    <property type="protein sequence ID" value="KIM92614.1"/>
    <property type="molecule type" value="Genomic_DNA"/>
</dbReference>
<evidence type="ECO:0000256" key="6">
    <source>
        <dbReference type="SAM" id="Phobius"/>
    </source>
</evidence>
<keyword evidence="8" id="KW-1185">Reference proteome</keyword>
<dbReference type="InParanoid" id="A0A0C3GM49"/>
<proteinExistence type="predicted"/>